<accession>A0A2N5SSE6</accession>
<protein>
    <recommendedName>
        <fullName evidence="7">HAT C-terminal dimerisation domain-containing protein</fullName>
    </recommendedName>
</protein>
<feature type="compositionally biased region" description="Low complexity" evidence="6">
    <location>
        <begin position="571"/>
        <end position="586"/>
    </location>
</feature>
<feature type="domain" description="HAT C-terminal dimerisation" evidence="7">
    <location>
        <begin position="618"/>
        <end position="698"/>
    </location>
</feature>
<evidence type="ECO:0000256" key="2">
    <source>
        <dbReference type="ARBA" id="ARBA00022723"/>
    </source>
</evidence>
<evidence type="ECO:0000256" key="5">
    <source>
        <dbReference type="ARBA" id="ARBA00023242"/>
    </source>
</evidence>
<evidence type="ECO:0000313" key="9">
    <source>
        <dbReference type="Proteomes" id="UP000235388"/>
    </source>
</evidence>
<comment type="caution">
    <text evidence="8">The sequence shown here is derived from an EMBL/GenBank/DDBJ whole genome shotgun (WGS) entry which is preliminary data.</text>
</comment>
<evidence type="ECO:0000256" key="4">
    <source>
        <dbReference type="ARBA" id="ARBA00022833"/>
    </source>
</evidence>
<dbReference type="Proteomes" id="UP000235388">
    <property type="component" value="Unassembled WGS sequence"/>
</dbReference>
<keyword evidence="4" id="KW-0862">Zinc</keyword>
<evidence type="ECO:0000256" key="3">
    <source>
        <dbReference type="ARBA" id="ARBA00022771"/>
    </source>
</evidence>
<dbReference type="EMBL" id="PGCJ01000877">
    <property type="protein sequence ID" value="PLW16169.1"/>
    <property type="molecule type" value="Genomic_DNA"/>
</dbReference>
<keyword evidence="9" id="KW-1185">Reference proteome</keyword>
<dbReference type="GO" id="GO:0008270">
    <property type="term" value="F:zinc ion binding"/>
    <property type="evidence" value="ECO:0007669"/>
    <property type="project" value="UniProtKB-KW"/>
</dbReference>
<keyword evidence="3" id="KW-0863">Zinc-finger</keyword>
<dbReference type="STRING" id="200324.A0A2N5SSE6"/>
<dbReference type="SUPFAM" id="SSF53098">
    <property type="entry name" value="Ribonuclease H-like"/>
    <property type="match status" value="1"/>
</dbReference>
<proteinExistence type="predicted"/>
<dbReference type="InterPro" id="IPR052035">
    <property type="entry name" value="ZnF_BED_domain_contain"/>
</dbReference>
<gene>
    <name evidence="8" type="ORF">PCANC_19090</name>
</gene>
<name>A0A2N5SSE6_9BASI</name>
<feature type="region of interest" description="Disordered" evidence="6">
    <location>
        <begin position="568"/>
        <end position="590"/>
    </location>
</feature>
<dbReference type="Pfam" id="PF05699">
    <property type="entry name" value="Dimer_Tnp_hAT"/>
    <property type="match status" value="1"/>
</dbReference>
<evidence type="ECO:0000313" key="8">
    <source>
        <dbReference type="EMBL" id="PLW16169.1"/>
    </source>
</evidence>
<dbReference type="GO" id="GO:0046983">
    <property type="term" value="F:protein dimerization activity"/>
    <property type="evidence" value="ECO:0007669"/>
    <property type="project" value="InterPro"/>
</dbReference>
<dbReference type="InterPro" id="IPR008906">
    <property type="entry name" value="HATC_C_dom"/>
</dbReference>
<dbReference type="PANTHER" id="PTHR46481:SF10">
    <property type="entry name" value="ZINC FINGER BED DOMAIN-CONTAINING PROTEIN 39"/>
    <property type="match status" value="1"/>
</dbReference>
<feature type="region of interest" description="Disordered" evidence="6">
    <location>
        <begin position="1"/>
        <end position="36"/>
    </location>
</feature>
<dbReference type="OrthoDB" id="2506030at2759"/>
<evidence type="ECO:0000256" key="1">
    <source>
        <dbReference type="ARBA" id="ARBA00004123"/>
    </source>
</evidence>
<keyword evidence="5" id="KW-0539">Nucleus</keyword>
<keyword evidence="2" id="KW-0479">Metal-binding</keyword>
<evidence type="ECO:0000259" key="7">
    <source>
        <dbReference type="Pfam" id="PF05699"/>
    </source>
</evidence>
<dbReference type="AlphaFoldDB" id="A0A2N5SSE6"/>
<sequence length="705" mass="79812">MKRKRQQSPPATREVPEIIEVDCEDSTPQNEKNKTKRSWAWTHLKENGKGTHAVCQVALKKSLCGSLLKKDRSGSTKNFHEHLLKVHRLVDPKLTNKIDKSQTDIARWTQTSQLVPKVVLNSDTLKTAIAYFIAEADLPFSVVERKSFKDLVRLLNKHVTPMMNHVSRKNIALQLSRIYIQSQEKLKLGILAQQKNISFTQDAWTAPNVTAFMAVTAHFIDDKYCMVDLTIAIPHVRGSHTGKNFADLFHGVLKEYDCLSKIHTITADNASTNGKMVRELQLLLPSFNTDKQLLGCIAHVINLGAKAGLAVLGTLDDNNGKEISMAEMDSSEPSSVMSILNLTLVPDGIGLDLKTVLKQIHGLCTYVRFSPQRRERFHAVVDFAQPNLCETGAKFTCLNIDVLTQWNSTFHMFQRAIQLRPSCEHFCRENSEVHKFELSSSEWDQASNIMNLLQPLSKATEMLCASKYPSLNLALPVYMVLMKQLKRVQRGLYDQAQLIQPATQIIEKIEQYLRDALKKPIYITSMILDPTIKTRFWKKYEAFIIEYYNLSADNISVTFHEMADKFKDQNNKNNQPTPTGSTSQSSAALAMTENPNTISSKIRDAPDEPEKLDTVEAEIRQYLTEAPEKDGTNILNYWFTRCARFPTLAKMARTFLAIPATSAASEQVFSKGRCIVSWQRSSLNPKSVEELLCVKEWYQLPNSPL</sequence>
<evidence type="ECO:0000256" key="6">
    <source>
        <dbReference type="SAM" id="MobiDB-lite"/>
    </source>
</evidence>
<dbReference type="GO" id="GO:0005634">
    <property type="term" value="C:nucleus"/>
    <property type="evidence" value="ECO:0007669"/>
    <property type="project" value="UniProtKB-SubCell"/>
</dbReference>
<reference evidence="8 9" key="1">
    <citation type="submission" date="2017-11" db="EMBL/GenBank/DDBJ databases">
        <title>De novo assembly and phasing of dikaryotic genomes from two isolates of Puccinia coronata f. sp. avenae, the causal agent of oat crown rust.</title>
        <authorList>
            <person name="Miller M.E."/>
            <person name="Zhang Y."/>
            <person name="Omidvar V."/>
            <person name="Sperschneider J."/>
            <person name="Schwessinger B."/>
            <person name="Raley C."/>
            <person name="Palmer J.M."/>
            <person name="Garnica D."/>
            <person name="Upadhyaya N."/>
            <person name="Rathjen J."/>
            <person name="Taylor J.M."/>
            <person name="Park R.F."/>
            <person name="Dodds P.N."/>
            <person name="Hirsch C.D."/>
            <person name="Kianian S.F."/>
            <person name="Figueroa M."/>
        </authorList>
    </citation>
    <scope>NUCLEOTIDE SEQUENCE [LARGE SCALE GENOMIC DNA]</scope>
    <source>
        <strain evidence="8">12NC29</strain>
    </source>
</reference>
<dbReference type="InterPro" id="IPR012337">
    <property type="entry name" value="RNaseH-like_sf"/>
</dbReference>
<organism evidence="8 9">
    <name type="scientific">Puccinia coronata f. sp. avenae</name>
    <dbReference type="NCBI Taxonomy" id="200324"/>
    <lineage>
        <taxon>Eukaryota</taxon>
        <taxon>Fungi</taxon>
        <taxon>Dikarya</taxon>
        <taxon>Basidiomycota</taxon>
        <taxon>Pucciniomycotina</taxon>
        <taxon>Pucciniomycetes</taxon>
        <taxon>Pucciniales</taxon>
        <taxon>Pucciniaceae</taxon>
        <taxon>Puccinia</taxon>
    </lineage>
</organism>
<comment type="subcellular location">
    <subcellularLocation>
        <location evidence="1">Nucleus</location>
    </subcellularLocation>
</comment>
<dbReference type="PANTHER" id="PTHR46481">
    <property type="entry name" value="ZINC FINGER BED DOMAIN-CONTAINING PROTEIN 4"/>
    <property type="match status" value="1"/>
</dbReference>